<dbReference type="GO" id="GO:0005737">
    <property type="term" value="C:cytoplasm"/>
    <property type="evidence" value="ECO:0007669"/>
    <property type="project" value="TreeGrafter"/>
</dbReference>
<dbReference type="PANTHER" id="PTHR11533:SF301">
    <property type="entry name" value="AMINOPEPTIDASE"/>
    <property type="match status" value="1"/>
</dbReference>
<reference evidence="2 3" key="2">
    <citation type="submission" date="2018-11" db="EMBL/GenBank/DDBJ databases">
        <authorList>
            <consortium name="Pathogen Informatics"/>
        </authorList>
    </citation>
    <scope>NUCLEOTIDE SEQUENCE [LARGE SCALE GENOMIC DNA]</scope>
</reference>
<dbReference type="Gene3D" id="3.30.2010.30">
    <property type="match status" value="1"/>
</dbReference>
<organism evidence="4">
    <name type="scientific">Gongylonema pulchrum</name>
    <dbReference type="NCBI Taxonomy" id="637853"/>
    <lineage>
        <taxon>Eukaryota</taxon>
        <taxon>Metazoa</taxon>
        <taxon>Ecdysozoa</taxon>
        <taxon>Nematoda</taxon>
        <taxon>Chromadorea</taxon>
        <taxon>Rhabditida</taxon>
        <taxon>Spirurina</taxon>
        <taxon>Spiruromorpha</taxon>
        <taxon>Spiruroidea</taxon>
        <taxon>Gongylonematidae</taxon>
        <taxon>Gongylonema</taxon>
    </lineage>
</organism>
<dbReference type="GO" id="GO:0043171">
    <property type="term" value="P:peptide catabolic process"/>
    <property type="evidence" value="ECO:0007669"/>
    <property type="project" value="TreeGrafter"/>
</dbReference>
<dbReference type="InterPro" id="IPR050344">
    <property type="entry name" value="Peptidase_M1_aminopeptidases"/>
</dbReference>
<dbReference type="WBParaSite" id="GPUH_0000844101-mRNA-1">
    <property type="protein sequence ID" value="GPUH_0000844101-mRNA-1"/>
    <property type="gene ID" value="GPUH_0000844101"/>
</dbReference>
<gene>
    <name evidence="2" type="ORF">GPUH_LOCUS8429</name>
</gene>
<sequence>MAITQMQPTDARKMVPCFDEPGFKAIWNVTVIHPQGTSALSNGIELKTTKYSDNPDWYCTTFEETLPMSSYLLAIAVTDFFFVEGRTKGGIRFRIWSRKEAFDQTRYALELGIKAIEFFENYYGIAFPLEKQGFCY</sequence>
<evidence type="ECO:0000313" key="2">
    <source>
        <dbReference type="EMBL" id="VDK62620.1"/>
    </source>
</evidence>
<dbReference type="GO" id="GO:0070006">
    <property type="term" value="F:metalloaminopeptidase activity"/>
    <property type="evidence" value="ECO:0007669"/>
    <property type="project" value="TreeGrafter"/>
</dbReference>
<dbReference type="Proteomes" id="UP000271098">
    <property type="component" value="Unassembled WGS sequence"/>
</dbReference>
<proteinExistence type="predicted"/>
<dbReference type="PANTHER" id="PTHR11533">
    <property type="entry name" value="PROTEASE M1 ZINC METALLOPROTEASE"/>
    <property type="match status" value="1"/>
</dbReference>
<keyword evidence="3" id="KW-1185">Reference proteome</keyword>
<dbReference type="PRINTS" id="PR00756">
    <property type="entry name" value="ALADIPTASE"/>
</dbReference>
<protein>
    <submittedName>
        <fullName evidence="4">Peptidase_M1_N domain-containing protein</fullName>
    </submittedName>
</protein>
<dbReference type="GO" id="GO:0006508">
    <property type="term" value="P:proteolysis"/>
    <property type="evidence" value="ECO:0007669"/>
    <property type="project" value="InterPro"/>
</dbReference>
<dbReference type="GO" id="GO:0016020">
    <property type="term" value="C:membrane"/>
    <property type="evidence" value="ECO:0007669"/>
    <property type="project" value="TreeGrafter"/>
</dbReference>
<dbReference type="GO" id="GO:0042277">
    <property type="term" value="F:peptide binding"/>
    <property type="evidence" value="ECO:0007669"/>
    <property type="project" value="TreeGrafter"/>
</dbReference>
<dbReference type="InterPro" id="IPR045357">
    <property type="entry name" value="Aminopeptidase_N-like_N"/>
</dbReference>
<evidence type="ECO:0000259" key="1">
    <source>
        <dbReference type="Pfam" id="PF17900"/>
    </source>
</evidence>
<name>A0A183DI91_9BILA</name>
<evidence type="ECO:0000313" key="3">
    <source>
        <dbReference type="Proteomes" id="UP000271098"/>
    </source>
</evidence>
<evidence type="ECO:0000313" key="4">
    <source>
        <dbReference type="WBParaSite" id="GPUH_0000844101-mRNA-1"/>
    </source>
</evidence>
<dbReference type="AlphaFoldDB" id="A0A183DI91"/>
<dbReference type="InterPro" id="IPR042097">
    <property type="entry name" value="Aminopeptidase_N-like_N_sf"/>
</dbReference>
<reference evidence="4" key="1">
    <citation type="submission" date="2016-06" db="UniProtKB">
        <authorList>
            <consortium name="WormBaseParasite"/>
        </authorList>
    </citation>
    <scope>IDENTIFICATION</scope>
</reference>
<dbReference type="EMBL" id="UYRT01024584">
    <property type="protein sequence ID" value="VDK62620.1"/>
    <property type="molecule type" value="Genomic_DNA"/>
</dbReference>
<feature type="domain" description="Aminopeptidase N-like N-terminal" evidence="1">
    <location>
        <begin position="1"/>
        <end position="72"/>
    </location>
</feature>
<dbReference type="Pfam" id="PF17900">
    <property type="entry name" value="Peptidase_M1_N"/>
    <property type="match status" value="1"/>
</dbReference>
<accession>A0A183DI91</accession>
<dbReference type="InterPro" id="IPR001930">
    <property type="entry name" value="Peptidase_M1"/>
</dbReference>
<dbReference type="GO" id="GO:0008270">
    <property type="term" value="F:zinc ion binding"/>
    <property type="evidence" value="ECO:0007669"/>
    <property type="project" value="TreeGrafter"/>
</dbReference>
<dbReference type="SUPFAM" id="SSF55486">
    <property type="entry name" value="Metalloproteases ('zincins'), catalytic domain"/>
    <property type="match status" value="1"/>
</dbReference>
<dbReference type="Gene3D" id="2.60.40.1730">
    <property type="entry name" value="tricorn interacting facor f3 domain"/>
    <property type="match status" value="1"/>
</dbReference>
<dbReference type="SUPFAM" id="SSF63737">
    <property type="entry name" value="Leukotriene A4 hydrolase N-terminal domain"/>
    <property type="match status" value="1"/>
</dbReference>
<dbReference type="GO" id="GO:0005615">
    <property type="term" value="C:extracellular space"/>
    <property type="evidence" value="ECO:0007669"/>
    <property type="project" value="TreeGrafter"/>
</dbReference>
<dbReference type="OrthoDB" id="5786529at2759"/>